<organism evidence="3 4">
    <name type="scientific">Aphanomyces stellatus</name>
    <dbReference type="NCBI Taxonomy" id="120398"/>
    <lineage>
        <taxon>Eukaryota</taxon>
        <taxon>Sar</taxon>
        <taxon>Stramenopiles</taxon>
        <taxon>Oomycota</taxon>
        <taxon>Saprolegniomycetes</taxon>
        <taxon>Saprolegniales</taxon>
        <taxon>Verrucalvaceae</taxon>
        <taxon>Aphanomyces</taxon>
    </lineage>
</organism>
<reference evidence="2" key="2">
    <citation type="submission" date="2019-06" db="EMBL/GenBank/DDBJ databases">
        <title>Genomics analysis of Aphanomyces spp. identifies a new class of oomycete effector associated with host adaptation.</title>
        <authorList>
            <person name="Gaulin E."/>
        </authorList>
    </citation>
    <scope>NUCLEOTIDE SEQUENCE</scope>
    <source>
        <strain evidence="2">CBS 578.67</strain>
    </source>
</reference>
<evidence type="ECO:0000313" key="3">
    <source>
        <dbReference type="EMBL" id="VFT78386.1"/>
    </source>
</evidence>
<dbReference type="EMBL" id="VJMH01000082">
    <property type="protein sequence ID" value="KAF0719243.1"/>
    <property type="molecule type" value="Genomic_DNA"/>
</dbReference>
<protein>
    <submittedName>
        <fullName evidence="3">Aste57867_1166 protein</fullName>
    </submittedName>
</protein>
<proteinExistence type="predicted"/>
<reference evidence="3 4" key="1">
    <citation type="submission" date="2019-03" db="EMBL/GenBank/DDBJ databases">
        <authorList>
            <person name="Gaulin E."/>
            <person name="Dumas B."/>
        </authorList>
    </citation>
    <scope>NUCLEOTIDE SEQUENCE [LARGE SCALE GENOMIC DNA]</scope>
    <source>
        <strain evidence="3">CBS 568.67</strain>
    </source>
</reference>
<feature type="region of interest" description="Disordered" evidence="1">
    <location>
        <begin position="112"/>
        <end position="131"/>
    </location>
</feature>
<sequence length="471" mass="53036">MEDGSLSRPSNDGSAERRRYFRDKQRLQRIKNNASRKELQRQVAGLEAALAVMKEVVASTTPRPHQLSWAWADVASVRKDARADANEALKGRVAVYTPLVEDVGASSAMLVHPPSSHRADVNSIQQRGSPHENDMAHLKQQVAALEACLVLQTSALPWYHVNLALQQARAATVEDNQRWRRRVGNAKALAQELKTWVTTIFRPVPRKDATSWHHITLLASPVSRQQGKAWIVQRMVHHMDHLFMTHGFGAPLADDDEMVDDISVSPPDNHCVVRYQSRLPLPVDVLVGAYRAHFCELTMMDIPIEEVDSGAALACRTHTLRETTAATSLHSVSLRHGTCLDEDITMLVGEVRQRHRVVLVAQAIDTDELHGRTPGGAARGCLYWMDIRAADATSSYVRLLFVMTPMRRGDAVIPLEEEVVVWRIDPDATRGEHDDVRHAKWRHEMREASRRVVDVVDARRARIITEYMHSM</sequence>
<dbReference type="EMBL" id="CAADRA010000082">
    <property type="protein sequence ID" value="VFT78386.1"/>
    <property type="molecule type" value="Genomic_DNA"/>
</dbReference>
<dbReference type="Proteomes" id="UP000332933">
    <property type="component" value="Unassembled WGS sequence"/>
</dbReference>
<dbReference type="AlphaFoldDB" id="A0A485K8N7"/>
<gene>
    <name evidence="3" type="primary">Aste57867_1166</name>
    <name evidence="2" type="ORF">As57867_001165</name>
    <name evidence="3" type="ORF">ASTE57867_1166</name>
</gene>
<name>A0A485K8N7_9STRA</name>
<evidence type="ECO:0000256" key="1">
    <source>
        <dbReference type="SAM" id="MobiDB-lite"/>
    </source>
</evidence>
<accession>A0A485K8N7</accession>
<evidence type="ECO:0000313" key="4">
    <source>
        <dbReference type="Proteomes" id="UP000332933"/>
    </source>
</evidence>
<keyword evidence="4" id="KW-1185">Reference proteome</keyword>
<feature type="region of interest" description="Disordered" evidence="1">
    <location>
        <begin position="1"/>
        <end position="22"/>
    </location>
</feature>
<evidence type="ECO:0000313" key="2">
    <source>
        <dbReference type="EMBL" id="KAF0719243.1"/>
    </source>
</evidence>